<feature type="transmembrane region" description="Helical" evidence="8">
    <location>
        <begin position="228"/>
        <end position="245"/>
    </location>
</feature>
<comment type="caution">
    <text evidence="9">The sequence shown here is derived from an EMBL/GenBank/DDBJ whole genome shotgun (WGS) entry which is preliminary data.</text>
</comment>
<dbReference type="EMBL" id="JALGBI010000003">
    <property type="protein sequence ID" value="MCJ0765732.1"/>
    <property type="molecule type" value="Genomic_DNA"/>
</dbReference>
<evidence type="ECO:0000256" key="7">
    <source>
        <dbReference type="ARBA" id="ARBA00023136"/>
    </source>
</evidence>
<keyword evidence="3" id="KW-0813">Transport</keyword>
<feature type="transmembrane region" description="Helical" evidence="8">
    <location>
        <begin position="101"/>
        <end position="120"/>
    </location>
</feature>
<dbReference type="GO" id="GO:0005886">
    <property type="term" value="C:plasma membrane"/>
    <property type="evidence" value="ECO:0007669"/>
    <property type="project" value="UniProtKB-SubCell"/>
</dbReference>
<feature type="transmembrane region" description="Helical" evidence="8">
    <location>
        <begin position="6"/>
        <end position="26"/>
    </location>
</feature>
<comment type="similarity">
    <text evidence="2 8">Belongs to the 4-toluene sulfonate uptake permease (TSUP) (TC 2.A.102) family.</text>
</comment>
<evidence type="ECO:0000256" key="4">
    <source>
        <dbReference type="ARBA" id="ARBA00022475"/>
    </source>
</evidence>
<dbReference type="PANTHER" id="PTHR30269:SF32">
    <property type="entry name" value="MEMBRANE TRANSPORTER PROTEIN-RELATED"/>
    <property type="match status" value="1"/>
</dbReference>
<keyword evidence="5 8" id="KW-0812">Transmembrane</keyword>
<dbReference type="RefSeq" id="WP_243309328.1">
    <property type="nucleotide sequence ID" value="NZ_JALGBI010000003.1"/>
</dbReference>
<name>A0A9X1VYC5_9BURK</name>
<evidence type="ECO:0000256" key="5">
    <source>
        <dbReference type="ARBA" id="ARBA00022692"/>
    </source>
</evidence>
<comment type="subcellular location">
    <subcellularLocation>
        <location evidence="1 8">Cell membrane</location>
        <topology evidence="1 8">Multi-pass membrane protein</topology>
    </subcellularLocation>
</comment>
<evidence type="ECO:0000313" key="9">
    <source>
        <dbReference type="EMBL" id="MCJ0765732.1"/>
    </source>
</evidence>
<accession>A0A9X1VYC5</accession>
<sequence>MPAASVHEFVMVSFIFLLAGGVKGLLGMGLPTVAMGLLGLVMPVAEGAALLFLPSLLTNLWQMARGGRLRALAWRLWPMMAGVCAGVWAGHGWMAGPAGHALRLLGLCLVAYALSGLAGWRLPRPAPRLEAAASVAVGGLTGLLTAATGVFVLPAVPYLQALGLEKDEMAQALGLSFTVSTLALAVNLAASQHLNLVSALQSLLVLLPALVGMGLGQRLRDELSQEGFRRWLMWGLLVLGGWLVWQAP</sequence>
<evidence type="ECO:0000256" key="1">
    <source>
        <dbReference type="ARBA" id="ARBA00004651"/>
    </source>
</evidence>
<dbReference type="InterPro" id="IPR002781">
    <property type="entry name" value="TM_pro_TauE-like"/>
</dbReference>
<evidence type="ECO:0000256" key="3">
    <source>
        <dbReference type="ARBA" id="ARBA00022448"/>
    </source>
</evidence>
<evidence type="ECO:0000256" key="8">
    <source>
        <dbReference type="RuleBase" id="RU363041"/>
    </source>
</evidence>
<feature type="transmembrane region" description="Helical" evidence="8">
    <location>
        <begin position="171"/>
        <end position="190"/>
    </location>
</feature>
<dbReference type="Proteomes" id="UP001139447">
    <property type="component" value="Unassembled WGS sequence"/>
</dbReference>
<protein>
    <recommendedName>
        <fullName evidence="8">Probable membrane transporter protein</fullName>
    </recommendedName>
</protein>
<feature type="transmembrane region" description="Helical" evidence="8">
    <location>
        <begin position="72"/>
        <end position="89"/>
    </location>
</feature>
<feature type="transmembrane region" description="Helical" evidence="8">
    <location>
        <begin position="33"/>
        <end position="52"/>
    </location>
</feature>
<feature type="transmembrane region" description="Helical" evidence="8">
    <location>
        <begin position="132"/>
        <end position="159"/>
    </location>
</feature>
<proteinExistence type="inferred from homology"/>
<gene>
    <name evidence="9" type="ORF">MMF98_21165</name>
</gene>
<reference evidence="9" key="1">
    <citation type="submission" date="2022-03" db="EMBL/GenBank/DDBJ databases">
        <authorList>
            <person name="Woo C.Y."/>
        </authorList>
    </citation>
    <scope>NUCLEOTIDE SEQUENCE</scope>
    <source>
        <strain evidence="9">CYS-02</strain>
    </source>
</reference>
<evidence type="ECO:0000313" key="10">
    <source>
        <dbReference type="Proteomes" id="UP001139447"/>
    </source>
</evidence>
<feature type="transmembrane region" description="Helical" evidence="8">
    <location>
        <begin position="196"/>
        <end position="216"/>
    </location>
</feature>
<dbReference type="PANTHER" id="PTHR30269">
    <property type="entry name" value="TRANSMEMBRANE PROTEIN YFCA"/>
    <property type="match status" value="1"/>
</dbReference>
<dbReference type="InterPro" id="IPR052017">
    <property type="entry name" value="TSUP"/>
</dbReference>
<evidence type="ECO:0000256" key="2">
    <source>
        <dbReference type="ARBA" id="ARBA00009142"/>
    </source>
</evidence>
<keyword evidence="6 8" id="KW-1133">Transmembrane helix</keyword>
<organism evidence="9 10">
    <name type="scientific">Variovorax terrae</name>
    <dbReference type="NCBI Taxonomy" id="2923278"/>
    <lineage>
        <taxon>Bacteria</taxon>
        <taxon>Pseudomonadati</taxon>
        <taxon>Pseudomonadota</taxon>
        <taxon>Betaproteobacteria</taxon>
        <taxon>Burkholderiales</taxon>
        <taxon>Comamonadaceae</taxon>
        <taxon>Variovorax</taxon>
    </lineage>
</organism>
<keyword evidence="4 8" id="KW-1003">Cell membrane</keyword>
<evidence type="ECO:0000256" key="6">
    <source>
        <dbReference type="ARBA" id="ARBA00022989"/>
    </source>
</evidence>
<keyword evidence="7 8" id="KW-0472">Membrane</keyword>
<keyword evidence="10" id="KW-1185">Reference proteome</keyword>
<dbReference type="AlphaFoldDB" id="A0A9X1VYC5"/>
<dbReference type="Pfam" id="PF01925">
    <property type="entry name" value="TauE"/>
    <property type="match status" value="1"/>
</dbReference>